<evidence type="ECO:0000256" key="12">
    <source>
        <dbReference type="RuleBase" id="RU366053"/>
    </source>
</evidence>
<dbReference type="InterPro" id="IPR039652">
    <property type="entry name" value="Coatomer_zeta"/>
</dbReference>
<protein>
    <recommendedName>
        <fullName evidence="12">Coatomer subunit zeta</fullName>
    </recommendedName>
</protein>
<dbReference type="InterPro" id="IPR022775">
    <property type="entry name" value="AP_mu_sigma_su"/>
</dbReference>
<reference evidence="14" key="1">
    <citation type="submission" date="2021-01" db="EMBL/GenBank/DDBJ databases">
        <authorList>
            <person name="Corre E."/>
            <person name="Pelletier E."/>
            <person name="Niang G."/>
            <person name="Scheremetjew M."/>
            <person name="Finn R."/>
            <person name="Kale V."/>
            <person name="Holt S."/>
            <person name="Cochrane G."/>
            <person name="Meng A."/>
            <person name="Brown T."/>
            <person name="Cohen L."/>
        </authorList>
    </citation>
    <scope>NUCLEOTIDE SEQUENCE</scope>
    <source>
        <strain evidence="14">CCMP2078</strain>
    </source>
</reference>
<evidence type="ECO:0000313" key="14">
    <source>
        <dbReference type="EMBL" id="CAD8257950.1"/>
    </source>
</evidence>
<evidence type="ECO:0000256" key="11">
    <source>
        <dbReference type="ARBA" id="ARBA00045555"/>
    </source>
</evidence>
<keyword evidence="4 12" id="KW-0813">Transport</keyword>
<dbReference type="AlphaFoldDB" id="A0A7R9U875"/>
<evidence type="ECO:0000256" key="2">
    <source>
        <dbReference type="ARBA" id="ARBA00006972"/>
    </source>
</evidence>
<dbReference type="GO" id="GO:0006886">
    <property type="term" value="P:intracellular protein transport"/>
    <property type="evidence" value="ECO:0007669"/>
    <property type="project" value="TreeGrafter"/>
</dbReference>
<organism evidence="14">
    <name type="scientific">Pinguiococcus pyrenoidosus</name>
    <dbReference type="NCBI Taxonomy" id="172671"/>
    <lineage>
        <taxon>Eukaryota</taxon>
        <taxon>Sar</taxon>
        <taxon>Stramenopiles</taxon>
        <taxon>Ochrophyta</taxon>
        <taxon>Pinguiophyceae</taxon>
        <taxon>Pinguiochrysidales</taxon>
        <taxon>Pinguiochrysidaceae</taxon>
        <taxon>Pinguiococcus</taxon>
    </lineage>
</organism>
<name>A0A7R9U875_9STRA</name>
<dbReference type="GO" id="GO:0006891">
    <property type="term" value="P:intra-Golgi vesicle-mediated transport"/>
    <property type="evidence" value="ECO:0007669"/>
    <property type="project" value="TreeGrafter"/>
</dbReference>
<evidence type="ECO:0000256" key="3">
    <source>
        <dbReference type="ARBA" id="ARBA00011775"/>
    </source>
</evidence>
<dbReference type="InterPro" id="IPR011012">
    <property type="entry name" value="Longin-like_dom_sf"/>
</dbReference>
<keyword evidence="8 12" id="KW-0333">Golgi apparatus</keyword>
<gene>
    <name evidence="14" type="ORF">PPYR1160_LOCUS7451</name>
</gene>
<keyword evidence="7 12" id="KW-0653">Protein transport</keyword>
<keyword evidence="6 12" id="KW-0931">ER-Golgi transport</keyword>
<evidence type="ECO:0000256" key="8">
    <source>
        <dbReference type="ARBA" id="ARBA00023034"/>
    </source>
</evidence>
<evidence type="ECO:0000256" key="9">
    <source>
        <dbReference type="ARBA" id="ARBA00023136"/>
    </source>
</evidence>
<proteinExistence type="inferred from homology"/>
<evidence type="ECO:0000256" key="4">
    <source>
        <dbReference type="ARBA" id="ARBA00022448"/>
    </source>
</evidence>
<keyword evidence="10 12" id="KW-0968">Cytoplasmic vesicle</keyword>
<comment type="subcellular location">
    <subcellularLocation>
        <location evidence="12">Cytoplasm</location>
    </subcellularLocation>
    <subcellularLocation>
        <location evidence="1 12">Golgi apparatus membrane</location>
        <topology evidence="1 12">Peripheral membrane protein</topology>
        <orientation evidence="1 12">Cytoplasmic side</orientation>
    </subcellularLocation>
    <subcellularLocation>
        <location evidence="12">Cytoplasmic vesicle</location>
        <location evidence="12">COPI-coated vesicle membrane</location>
        <topology evidence="12">Peripheral membrane protein</topology>
        <orientation evidence="12">Cytoplasmic side</orientation>
    </subcellularLocation>
</comment>
<dbReference type="PANTHER" id="PTHR11043">
    <property type="entry name" value="ZETA-COAT PROTEIN"/>
    <property type="match status" value="1"/>
</dbReference>
<comment type="subunit">
    <text evidence="3 12">Oligomeric complex that consists of at least the alpha, beta, beta', gamma, delta, epsilon and zeta subunits.</text>
</comment>
<comment type="similarity">
    <text evidence="2 12">Belongs to the adaptor complexes small subunit family.</text>
</comment>
<evidence type="ECO:0000256" key="7">
    <source>
        <dbReference type="ARBA" id="ARBA00022927"/>
    </source>
</evidence>
<keyword evidence="5 12" id="KW-0963">Cytoplasm</keyword>
<comment type="function">
    <text evidence="11">The coatomer is a cytosolic protein complex that binds to dilysine motifs and reversibly associates with Golgi non-clathrin-coated vesicles, which further mediate biosynthetic protein transport from the ER, via the Golgi up to the trans Golgi network. Coatomer complex is required for budding from Golgi membranes, and is essential for the retrograde Golgi-to-ER transport of dilysine-tagged proteins. The zeta subunit may be involved in regulating the coat assembly and, hence, the rate of biosynthetic protein transport due to its association-dissociation properties with the coatomer complex.</text>
</comment>
<dbReference type="SUPFAM" id="SSF64356">
    <property type="entry name" value="SNARE-like"/>
    <property type="match status" value="1"/>
</dbReference>
<dbReference type="Pfam" id="PF01217">
    <property type="entry name" value="Clat_adaptor_s"/>
    <property type="match status" value="1"/>
</dbReference>
<dbReference type="Gene3D" id="3.30.450.60">
    <property type="match status" value="1"/>
</dbReference>
<evidence type="ECO:0000256" key="1">
    <source>
        <dbReference type="ARBA" id="ARBA00004255"/>
    </source>
</evidence>
<dbReference type="GO" id="GO:0000139">
    <property type="term" value="C:Golgi membrane"/>
    <property type="evidence" value="ECO:0007669"/>
    <property type="project" value="UniProtKB-SubCell"/>
</dbReference>
<dbReference type="GO" id="GO:0030126">
    <property type="term" value="C:COPI vesicle coat"/>
    <property type="evidence" value="ECO:0007669"/>
    <property type="project" value="UniProtKB-UniRule"/>
</dbReference>
<evidence type="ECO:0000256" key="6">
    <source>
        <dbReference type="ARBA" id="ARBA00022892"/>
    </source>
</evidence>
<accession>A0A7R9U875</accession>
<sequence length="188" mass="20242">MSQGLQPTVKAILILDQEGHRIAAKFFAPHFEHNQPACQRVIDSLAGKVAPSARSESDVLMVDGAIAIYRGGSDTLFFVLGDENENEVFLAAVLDGLVDSLSSLLRGQIDRRTLLDNLALVLLTIDEICDSGLVLETDAQAIASRVLMRSPSGHLPAGEVPLSELTISQALATARQQFLKSMAQQSFN</sequence>
<keyword evidence="9 12" id="KW-0472">Membrane</keyword>
<dbReference type="FunFam" id="3.30.450.60:FF:000013">
    <property type="entry name" value="Coatomer subunit zeta"/>
    <property type="match status" value="1"/>
</dbReference>
<evidence type="ECO:0000256" key="10">
    <source>
        <dbReference type="ARBA" id="ARBA00023329"/>
    </source>
</evidence>
<evidence type="ECO:0000256" key="5">
    <source>
        <dbReference type="ARBA" id="ARBA00022490"/>
    </source>
</evidence>
<dbReference type="PANTHER" id="PTHR11043:SF0">
    <property type="entry name" value="COATOMER SUBUNIT ZETA"/>
    <property type="match status" value="1"/>
</dbReference>
<evidence type="ECO:0000259" key="13">
    <source>
        <dbReference type="Pfam" id="PF01217"/>
    </source>
</evidence>
<dbReference type="GO" id="GO:0006890">
    <property type="term" value="P:retrograde vesicle-mediated transport, Golgi to endoplasmic reticulum"/>
    <property type="evidence" value="ECO:0007669"/>
    <property type="project" value="UniProtKB-UniRule"/>
</dbReference>
<dbReference type="EMBL" id="HBEA01009683">
    <property type="protein sequence ID" value="CAD8257950.1"/>
    <property type="molecule type" value="Transcribed_RNA"/>
</dbReference>
<feature type="domain" description="AP complex mu/sigma subunit" evidence="13">
    <location>
        <begin position="8"/>
        <end position="149"/>
    </location>
</feature>